<dbReference type="EMBL" id="ODYU01004831">
    <property type="protein sequence ID" value="SOQ45119.1"/>
    <property type="molecule type" value="Genomic_DNA"/>
</dbReference>
<evidence type="ECO:0000313" key="1">
    <source>
        <dbReference type="EMBL" id="SOQ45119.1"/>
    </source>
</evidence>
<gene>
    <name evidence="1" type="ORF">SFRICE_021203</name>
</gene>
<dbReference type="AlphaFoldDB" id="A0A2H1VWA8"/>
<organism evidence="1">
    <name type="scientific">Spodoptera frugiperda</name>
    <name type="common">Fall armyworm</name>
    <dbReference type="NCBI Taxonomy" id="7108"/>
    <lineage>
        <taxon>Eukaryota</taxon>
        <taxon>Metazoa</taxon>
        <taxon>Ecdysozoa</taxon>
        <taxon>Arthropoda</taxon>
        <taxon>Hexapoda</taxon>
        <taxon>Insecta</taxon>
        <taxon>Pterygota</taxon>
        <taxon>Neoptera</taxon>
        <taxon>Endopterygota</taxon>
        <taxon>Lepidoptera</taxon>
        <taxon>Glossata</taxon>
        <taxon>Ditrysia</taxon>
        <taxon>Noctuoidea</taxon>
        <taxon>Noctuidae</taxon>
        <taxon>Amphipyrinae</taxon>
        <taxon>Spodoptera</taxon>
    </lineage>
</organism>
<accession>A0A2H1VWA8</accession>
<name>A0A2H1VWA8_SPOFR</name>
<proteinExistence type="predicted"/>
<sequence>MNFPTAHTQRHAFYPRRGRQRCTLQHVMPLYNVHPLFTICCYKSHVIGATTNHASARIGRLDRSDTTASQKTDVKQRLRCVSIPNSPFPIFLIPDSPTTLKFLTPQKTGNALVTPLVFQVSMGGGDCLPSVLYCTGVARQSPRRVSRNTAPEYESLAWLETSRVPRQTVTWLTSSFNVIKHV</sequence>
<protein>
    <submittedName>
        <fullName evidence="1">SFRICE_021203</fullName>
    </submittedName>
</protein>
<reference evidence="1" key="1">
    <citation type="submission" date="2016-07" db="EMBL/GenBank/DDBJ databases">
        <authorList>
            <person name="Bretaudeau A."/>
        </authorList>
    </citation>
    <scope>NUCLEOTIDE SEQUENCE</scope>
    <source>
        <strain evidence="1">Rice</strain>
        <tissue evidence="1">Whole body</tissue>
    </source>
</reference>